<accession>A0A5J5E5Q9</accession>
<evidence type="ECO:0000313" key="6">
    <source>
        <dbReference type="Proteomes" id="UP000374630"/>
    </source>
</evidence>
<evidence type="ECO:0000313" key="3">
    <source>
        <dbReference type="EMBL" id="KAA8822101.1"/>
    </source>
</evidence>
<evidence type="ECO:0000256" key="2">
    <source>
        <dbReference type="RuleBase" id="RU362080"/>
    </source>
</evidence>
<dbReference type="RefSeq" id="WP_150353270.1">
    <property type="nucleotide sequence ID" value="NZ_RZNZ01000002.1"/>
</dbReference>
<sequence length="86" mass="9788">MTQSVAYSAFRNNLKTWMRKANEDADTILVTNSDPADNVVVMGAADYESLMETLRIYENQQLHDKILRGMRQVAEDGTQVHQLAEE</sequence>
<dbReference type="Gene3D" id="3.40.1620.10">
    <property type="entry name" value="YefM-like domain"/>
    <property type="match status" value="1"/>
</dbReference>
<dbReference type="Proteomes" id="UP000374630">
    <property type="component" value="Unassembled WGS sequence"/>
</dbReference>
<keyword evidence="6" id="KW-1185">Reference proteome</keyword>
<comment type="function">
    <text evidence="2">Antitoxin component of a type II toxin-antitoxin (TA) system.</text>
</comment>
<gene>
    <name evidence="4" type="ORF">EM848_01620</name>
    <name evidence="3" type="ORF">EMO90_02605</name>
</gene>
<dbReference type="PANTHER" id="PTHR33713:SF6">
    <property type="entry name" value="ANTITOXIN YEFM"/>
    <property type="match status" value="1"/>
</dbReference>
<evidence type="ECO:0000313" key="5">
    <source>
        <dbReference type="Proteomes" id="UP000345527"/>
    </source>
</evidence>
<proteinExistence type="inferred from homology"/>
<dbReference type="NCBIfam" id="TIGR01552">
    <property type="entry name" value="phd_fam"/>
    <property type="match status" value="1"/>
</dbReference>
<name>A0A5J5E5Q9_9BIFI</name>
<comment type="similarity">
    <text evidence="1 2">Belongs to the phD/YefM antitoxin family.</text>
</comment>
<dbReference type="OrthoDB" id="9802003at2"/>
<dbReference type="Pfam" id="PF02604">
    <property type="entry name" value="PhdYeFM_antitox"/>
    <property type="match status" value="1"/>
</dbReference>
<evidence type="ECO:0000256" key="1">
    <source>
        <dbReference type="ARBA" id="ARBA00009981"/>
    </source>
</evidence>
<comment type="caution">
    <text evidence="4">The sequence shown here is derived from an EMBL/GenBank/DDBJ whole genome shotgun (WGS) entry which is preliminary data.</text>
</comment>
<dbReference type="EMBL" id="RZNZ01000002">
    <property type="protein sequence ID" value="KAA8822101.1"/>
    <property type="molecule type" value="Genomic_DNA"/>
</dbReference>
<dbReference type="InterPro" id="IPR006442">
    <property type="entry name" value="Antitoxin_Phd/YefM"/>
</dbReference>
<organism evidence="4 5">
    <name type="scientific">Bifidobacterium vespertilionis</name>
    <dbReference type="NCBI Taxonomy" id="2562524"/>
    <lineage>
        <taxon>Bacteria</taxon>
        <taxon>Bacillati</taxon>
        <taxon>Actinomycetota</taxon>
        <taxon>Actinomycetes</taxon>
        <taxon>Bifidobacteriales</taxon>
        <taxon>Bifidobacteriaceae</taxon>
        <taxon>Bifidobacterium</taxon>
    </lineage>
</organism>
<dbReference type="AlphaFoldDB" id="A0A5J5E5Q9"/>
<dbReference type="InterPro" id="IPR051405">
    <property type="entry name" value="phD/YefM_antitoxin"/>
</dbReference>
<dbReference type="EMBL" id="RZOA01000002">
    <property type="protein sequence ID" value="KAA8824536.1"/>
    <property type="molecule type" value="Genomic_DNA"/>
</dbReference>
<dbReference type="PANTHER" id="PTHR33713">
    <property type="entry name" value="ANTITOXIN YAFN-RELATED"/>
    <property type="match status" value="1"/>
</dbReference>
<evidence type="ECO:0000313" key="4">
    <source>
        <dbReference type="EMBL" id="KAA8824536.1"/>
    </source>
</evidence>
<dbReference type="InterPro" id="IPR036165">
    <property type="entry name" value="YefM-like_sf"/>
</dbReference>
<reference evidence="5 6" key="1">
    <citation type="journal article" date="2019" name="Syst. Appl. Microbiol.">
        <title>Characterization of Bifidobacterium species in feaces of the Egyptian fruit bat: Description of B. vespertilionis sp. nov. and B. rousetti sp. nov.</title>
        <authorList>
            <person name="Modesto M."/>
            <person name="Satti M."/>
            <person name="Watanabe K."/>
            <person name="Puglisi E."/>
            <person name="Morelli L."/>
            <person name="Huang C.-H."/>
            <person name="Liou J.-S."/>
            <person name="Miyashita M."/>
            <person name="Tamura T."/>
            <person name="Saito S."/>
            <person name="Mori K."/>
            <person name="Huang L."/>
            <person name="Sciavilla P."/>
            <person name="Sandri C."/>
            <person name="Spiezio C."/>
            <person name="Vitali F."/>
            <person name="Cavalieri D."/>
            <person name="Perpetuini G."/>
            <person name="Tofalo R."/>
            <person name="Bonetti A."/>
            <person name="Arita M."/>
            <person name="Mattarelli P."/>
        </authorList>
    </citation>
    <scope>NUCLEOTIDE SEQUENCE [LARGE SCALE GENOMIC DNA]</scope>
    <source>
        <strain evidence="3 6">RST16</strain>
        <strain evidence="4 5">RST8</strain>
    </source>
</reference>
<protein>
    <recommendedName>
        <fullName evidence="2">Antitoxin</fullName>
    </recommendedName>
</protein>
<dbReference type="Proteomes" id="UP000345527">
    <property type="component" value="Unassembled WGS sequence"/>
</dbReference>
<dbReference type="SUPFAM" id="SSF143120">
    <property type="entry name" value="YefM-like"/>
    <property type="match status" value="1"/>
</dbReference>